<feature type="transmembrane region" description="Helical" evidence="2">
    <location>
        <begin position="20"/>
        <end position="39"/>
    </location>
</feature>
<keyword evidence="5" id="KW-1185">Reference proteome</keyword>
<feature type="compositionally biased region" description="Polar residues" evidence="1">
    <location>
        <begin position="46"/>
        <end position="72"/>
    </location>
</feature>
<comment type="caution">
    <text evidence="4">The sequence shown here is derived from an EMBL/GenBank/DDBJ whole genome shotgun (WGS) entry which is preliminary data.</text>
</comment>
<feature type="region of interest" description="Disordered" evidence="1">
    <location>
        <begin position="194"/>
        <end position="220"/>
    </location>
</feature>
<keyword evidence="2" id="KW-0472">Membrane</keyword>
<reference evidence="4 5" key="1">
    <citation type="submission" date="2019-02" db="EMBL/GenBank/DDBJ databases">
        <title>Kribbella capetownensis sp. nov. and Kribbella speibonae sp. nov., isolated from soil.</title>
        <authorList>
            <person name="Curtis S.M."/>
            <person name="Norton I."/>
            <person name="Everest G.J."/>
            <person name="Meyers P.R."/>
        </authorList>
    </citation>
    <scope>NUCLEOTIDE SEQUENCE [LARGE SCALE GENOMIC DNA]</scope>
    <source>
        <strain evidence="4 5">DSM 27082</strain>
    </source>
</reference>
<dbReference type="Pfam" id="PF05901">
    <property type="entry name" value="Excalibur"/>
    <property type="match status" value="1"/>
</dbReference>
<feature type="compositionally biased region" description="Low complexity" evidence="1">
    <location>
        <begin position="99"/>
        <end position="178"/>
    </location>
</feature>
<keyword evidence="2" id="KW-1133">Transmembrane helix</keyword>
<proteinExistence type="predicted"/>
<feature type="compositionally biased region" description="Polar residues" evidence="1">
    <location>
        <begin position="85"/>
        <end position="97"/>
    </location>
</feature>
<dbReference type="Proteomes" id="UP000292695">
    <property type="component" value="Unassembled WGS sequence"/>
</dbReference>
<gene>
    <name evidence="4" type="ORF">E0H50_29785</name>
</gene>
<sequence length="220" mass="22093">MVLRQPHPRHVRKRPPVLKLGAAAATVAVLAAALFLYPFRSEHSETGQVPQAAGSSSPTVDRSEGTSRSSARPSLPVGKPLNPLAPQTSAGSTSNVPLTGPGTNNPTTADPTTGTPPGTPSSSTSSSSTPAPTSPSSTSTTTTPTQPATTTPSTSTPTPPATTAVPSTTPSSTPSTTPVVYRNCAEVRAAGKAPLYRGDPGYTPALDRNGDGIACENGNS</sequence>
<evidence type="ECO:0000256" key="1">
    <source>
        <dbReference type="SAM" id="MobiDB-lite"/>
    </source>
</evidence>
<protein>
    <submittedName>
        <fullName evidence="4">Excalibur calcium-binding domain-containing protein</fullName>
    </submittedName>
</protein>
<dbReference type="EMBL" id="SJKA01000012">
    <property type="protein sequence ID" value="TCC28492.1"/>
    <property type="molecule type" value="Genomic_DNA"/>
</dbReference>
<dbReference type="OrthoDB" id="5196645at2"/>
<accession>A0A4V2M2K7</accession>
<evidence type="ECO:0000313" key="5">
    <source>
        <dbReference type="Proteomes" id="UP000292695"/>
    </source>
</evidence>
<keyword evidence="2" id="KW-0812">Transmembrane</keyword>
<dbReference type="InterPro" id="IPR008613">
    <property type="entry name" value="Excalibur_Ca-bd_domain"/>
</dbReference>
<dbReference type="SMART" id="SM00894">
    <property type="entry name" value="Excalibur"/>
    <property type="match status" value="1"/>
</dbReference>
<evidence type="ECO:0000256" key="2">
    <source>
        <dbReference type="SAM" id="Phobius"/>
    </source>
</evidence>
<name>A0A4V2M2K7_9ACTN</name>
<feature type="region of interest" description="Disordered" evidence="1">
    <location>
        <begin position="45"/>
        <end position="179"/>
    </location>
</feature>
<evidence type="ECO:0000259" key="3">
    <source>
        <dbReference type="SMART" id="SM00894"/>
    </source>
</evidence>
<feature type="domain" description="Excalibur calcium-binding" evidence="3">
    <location>
        <begin position="180"/>
        <end position="216"/>
    </location>
</feature>
<evidence type="ECO:0000313" key="4">
    <source>
        <dbReference type="EMBL" id="TCC28492.1"/>
    </source>
</evidence>
<organism evidence="4 5">
    <name type="scientific">Kribbella sindirgiensis</name>
    <dbReference type="NCBI Taxonomy" id="1124744"/>
    <lineage>
        <taxon>Bacteria</taxon>
        <taxon>Bacillati</taxon>
        <taxon>Actinomycetota</taxon>
        <taxon>Actinomycetes</taxon>
        <taxon>Propionibacteriales</taxon>
        <taxon>Kribbellaceae</taxon>
        <taxon>Kribbella</taxon>
    </lineage>
</organism>
<dbReference type="AlphaFoldDB" id="A0A4V2M2K7"/>